<evidence type="ECO:0000313" key="13">
    <source>
        <dbReference type="Proteomes" id="UP000192907"/>
    </source>
</evidence>
<name>A0A1Y6B5E1_9BACT</name>
<evidence type="ECO:0000259" key="11">
    <source>
        <dbReference type="PROSITE" id="PS51194"/>
    </source>
</evidence>
<evidence type="ECO:0000256" key="2">
    <source>
        <dbReference type="ARBA" id="ARBA00022741"/>
    </source>
</evidence>
<dbReference type="STRING" id="1513793.SAMN06296036_101172"/>
<evidence type="ECO:0000256" key="6">
    <source>
        <dbReference type="ARBA" id="ARBA00023235"/>
    </source>
</evidence>
<keyword evidence="3" id="KW-0378">Hydrolase</keyword>
<evidence type="ECO:0000256" key="9">
    <source>
        <dbReference type="ARBA" id="ARBA00048988"/>
    </source>
</evidence>
<dbReference type="Gene3D" id="3.40.50.300">
    <property type="entry name" value="P-loop containing nucleotide triphosphate hydrolases"/>
    <property type="match status" value="2"/>
</dbReference>
<dbReference type="Gene3D" id="3.40.1170.30">
    <property type="match status" value="1"/>
</dbReference>
<evidence type="ECO:0000256" key="3">
    <source>
        <dbReference type="ARBA" id="ARBA00022801"/>
    </source>
</evidence>
<keyword evidence="13" id="KW-1185">Reference proteome</keyword>
<organism evidence="12 13">
    <name type="scientific">Pseudobacteriovorax antillogorgiicola</name>
    <dbReference type="NCBI Taxonomy" id="1513793"/>
    <lineage>
        <taxon>Bacteria</taxon>
        <taxon>Pseudomonadati</taxon>
        <taxon>Bdellovibrionota</taxon>
        <taxon>Oligoflexia</taxon>
        <taxon>Oligoflexales</taxon>
        <taxon>Pseudobacteriovoracaceae</taxon>
        <taxon>Pseudobacteriovorax</taxon>
    </lineage>
</organism>
<dbReference type="AlphaFoldDB" id="A0A1Y6B5E1"/>
<comment type="catalytic activity">
    <reaction evidence="9">
        <text>ATP + H2O = ADP + phosphate + H(+)</text>
        <dbReference type="Rhea" id="RHEA:13065"/>
        <dbReference type="ChEBI" id="CHEBI:15377"/>
        <dbReference type="ChEBI" id="CHEBI:15378"/>
        <dbReference type="ChEBI" id="CHEBI:30616"/>
        <dbReference type="ChEBI" id="CHEBI:43474"/>
        <dbReference type="ChEBI" id="CHEBI:456216"/>
        <dbReference type="EC" id="5.6.2.4"/>
    </reaction>
</comment>
<dbReference type="EMBL" id="FWZT01000001">
    <property type="protein sequence ID" value="SME88626.1"/>
    <property type="molecule type" value="Genomic_DNA"/>
</dbReference>
<feature type="domain" description="Helicase C-terminal" evidence="11">
    <location>
        <begin position="323"/>
        <end position="465"/>
    </location>
</feature>
<dbReference type="Pfam" id="PF18458">
    <property type="entry name" value="XPB_DRD"/>
    <property type="match status" value="1"/>
</dbReference>
<comment type="similarity">
    <text evidence="1">Belongs to the helicase family. RAD25/XPB subfamily.</text>
</comment>
<dbReference type="PROSITE" id="PS51194">
    <property type="entry name" value="HELICASE_CTER"/>
    <property type="match status" value="1"/>
</dbReference>
<dbReference type="InterPro" id="IPR001650">
    <property type="entry name" value="Helicase_C-like"/>
</dbReference>
<dbReference type="InterPro" id="IPR014001">
    <property type="entry name" value="Helicase_ATP-bd"/>
</dbReference>
<dbReference type="RefSeq" id="WP_132314697.1">
    <property type="nucleotide sequence ID" value="NZ_FWZT01000001.1"/>
</dbReference>
<dbReference type="Pfam" id="PF04851">
    <property type="entry name" value="ResIII"/>
    <property type="match status" value="1"/>
</dbReference>
<dbReference type="InterPro" id="IPR006935">
    <property type="entry name" value="Helicase/UvrB_N"/>
</dbReference>
<dbReference type="Pfam" id="PF16203">
    <property type="entry name" value="ERCC3_RAD25_C"/>
    <property type="match status" value="1"/>
</dbReference>
<sequence length="465" mass="53075">MTQNPKIEYDDGTLVIGNLPEELRNEVEHIVFDQRTKQWRSPAYQYRDIVYQAFQKKIPLEDRARAYDKLDLSLQQRIIPRDHQKKALESWESHGGKGVVCLPTGAGKTILAVLAMAKIKRPTLVVVPTIDLLHQWQKTLSVFFSVPIGSLGGGDRDIQTITVSTYDSAYLMIDQLSCQFGFVVFDECHHLPSPQYQMIARSAIAPFRLGLSATVERPDGKEEIIYELLGDLVYEGMISSMVADVLSPYDVVSIEIDMTDEEREEYKKHRKVYTDFLRRAGVNFSSPGGWQEFIRKSARMPGGQEAMDSYRKQKQLSQGSEGKVDELWNLFQYHRGDRIIVFTNDNALAYRIGEEYILPVLTHQTKPKERKRMLSSFRSGELDILVTSKVLNEGVDVPEASVGIVVSGSGAVREHVQRLGRILRHQEGKRAVLYELISKDTSEKYVNQRRRMHHAYQSSSEVHKP</sequence>
<evidence type="ECO:0000259" key="10">
    <source>
        <dbReference type="PROSITE" id="PS51192"/>
    </source>
</evidence>
<dbReference type="InterPro" id="IPR027417">
    <property type="entry name" value="P-loop_NTPase"/>
</dbReference>
<evidence type="ECO:0000256" key="4">
    <source>
        <dbReference type="ARBA" id="ARBA00022806"/>
    </source>
</evidence>
<dbReference type="InterPro" id="IPR040699">
    <property type="entry name" value="XPB_DRD"/>
</dbReference>
<dbReference type="InterPro" id="IPR032438">
    <property type="entry name" value="ERCC3_RAD25_C"/>
</dbReference>
<dbReference type="Proteomes" id="UP000192907">
    <property type="component" value="Unassembled WGS sequence"/>
</dbReference>
<dbReference type="GO" id="GO:0003677">
    <property type="term" value="F:DNA binding"/>
    <property type="evidence" value="ECO:0007669"/>
    <property type="project" value="InterPro"/>
</dbReference>
<dbReference type="GO" id="GO:0005524">
    <property type="term" value="F:ATP binding"/>
    <property type="evidence" value="ECO:0007669"/>
    <property type="project" value="UniProtKB-KW"/>
</dbReference>
<keyword evidence="5" id="KW-0067">ATP-binding</keyword>
<reference evidence="13" key="1">
    <citation type="submission" date="2017-04" db="EMBL/GenBank/DDBJ databases">
        <authorList>
            <person name="Varghese N."/>
            <person name="Submissions S."/>
        </authorList>
    </citation>
    <scope>NUCLEOTIDE SEQUENCE [LARGE SCALE GENOMIC DNA]</scope>
    <source>
        <strain evidence="13">RKEM611</strain>
    </source>
</reference>
<dbReference type="EC" id="5.6.2.4" evidence="8"/>
<dbReference type="PANTHER" id="PTHR11274:SF0">
    <property type="entry name" value="GENERAL TRANSCRIPTION AND DNA REPAIR FACTOR IIH HELICASE SUBUNIT XPB"/>
    <property type="match status" value="1"/>
</dbReference>
<proteinExistence type="inferred from homology"/>
<dbReference type="InterPro" id="IPR050615">
    <property type="entry name" value="ATP-dep_DNA_Helicase"/>
</dbReference>
<feature type="domain" description="Helicase ATP-binding" evidence="10">
    <location>
        <begin position="89"/>
        <end position="233"/>
    </location>
</feature>
<evidence type="ECO:0000256" key="7">
    <source>
        <dbReference type="ARBA" id="ARBA00034617"/>
    </source>
</evidence>
<evidence type="ECO:0000256" key="1">
    <source>
        <dbReference type="ARBA" id="ARBA00006637"/>
    </source>
</evidence>
<dbReference type="Gene3D" id="6.10.140.1180">
    <property type="match status" value="1"/>
</dbReference>
<dbReference type="PANTHER" id="PTHR11274">
    <property type="entry name" value="RAD25/XP-B DNA REPAIR HELICASE"/>
    <property type="match status" value="1"/>
</dbReference>
<protein>
    <recommendedName>
        <fullName evidence="8">DNA 3'-5' helicase</fullName>
        <ecNumber evidence="8">5.6.2.4</ecNumber>
    </recommendedName>
</protein>
<accession>A0A1Y6B5E1</accession>
<dbReference type="OrthoDB" id="9804086at2"/>
<evidence type="ECO:0000313" key="12">
    <source>
        <dbReference type="EMBL" id="SME88626.1"/>
    </source>
</evidence>
<dbReference type="SMART" id="SM00490">
    <property type="entry name" value="HELICc"/>
    <property type="match status" value="1"/>
</dbReference>
<dbReference type="SUPFAM" id="SSF52540">
    <property type="entry name" value="P-loop containing nucleoside triphosphate hydrolases"/>
    <property type="match status" value="1"/>
</dbReference>
<dbReference type="SMART" id="SM00487">
    <property type="entry name" value="DEXDc"/>
    <property type="match status" value="1"/>
</dbReference>
<gene>
    <name evidence="12" type="ORF">SAMN06296036_101172</name>
</gene>
<keyword evidence="6" id="KW-0413">Isomerase</keyword>
<comment type="catalytic activity">
    <reaction evidence="7">
        <text>Couples ATP hydrolysis with the unwinding of duplex DNA by translocating in the 3'-5' direction.</text>
        <dbReference type="EC" id="5.6.2.4"/>
    </reaction>
</comment>
<dbReference type="GO" id="GO:0043138">
    <property type="term" value="F:3'-5' DNA helicase activity"/>
    <property type="evidence" value="ECO:0007669"/>
    <property type="project" value="UniProtKB-EC"/>
</dbReference>
<dbReference type="CDD" id="cd17926">
    <property type="entry name" value="DEXHc_RE"/>
    <property type="match status" value="1"/>
</dbReference>
<keyword evidence="4 12" id="KW-0347">Helicase</keyword>
<evidence type="ECO:0000256" key="5">
    <source>
        <dbReference type="ARBA" id="ARBA00022840"/>
    </source>
</evidence>
<evidence type="ECO:0000256" key="8">
    <source>
        <dbReference type="ARBA" id="ARBA00034808"/>
    </source>
</evidence>
<keyword evidence="2" id="KW-0547">Nucleotide-binding</keyword>
<dbReference type="PROSITE" id="PS51192">
    <property type="entry name" value="HELICASE_ATP_BIND_1"/>
    <property type="match status" value="1"/>
</dbReference>
<dbReference type="GO" id="GO:0016787">
    <property type="term" value="F:hydrolase activity"/>
    <property type="evidence" value="ECO:0007669"/>
    <property type="project" value="UniProtKB-KW"/>
</dbReference>